<dbReference type="EMBL" id="QFOD01000001">
    <property type="protein sequence ID" value="PZP36546.1"/>
    <property type="molecule type" value="Genomic_DNA"/>
</dbReference>
<proteinExistence type="predicted"/>
<evidence type="ECO:0000259" key="5">
    <source>
        <dbReference type="PROSITE" id="PS50850"/>
    </source>
</evidence>
<dbReference type="SUPFAM" id="SSF103473">
    <property type="entry name" value="MFS general substrate transporter"/>
    <property type="match status" value="1"/>
</dbReference>
<dbReference type="PROSITE" id="PS50850">
    <property type="entry name" value="MFS"/>
    <property type="match status" value="1"/>
</dbReference>
<feature type="transmembrane region" description="Helical" evidence="4">
    <location>
        <begin position="230"/>
        <end position="252"/>
    </location>
</feature>
<feature type="domain" description="Major facilitator superfamily (MFS) profile" evidence="5">
    <location>
        <begin position="1"/>
        <end position="376"/>
    </location>
</feature>
<sequence length="384" mass="38698">MAVACAFAVATIYYSQPLLPQMAASFPGLAGHAGLIAMLTQVGYALGLLLFVPLGDVRDPRRVVLALVGMNLLALLGCAVSASAAALLLASTLVGATAVSAQLIIPALSGLVPGERRGAVVGALLSGLSAGLLFARTLSGFVGAHWGWRDMYGLAALLDLGLALAVWRLMPALPRTGGPRYGALLASLVQLLREEPVLRLSALTGLLLFAGFSALWTSLATLLALPPYHYGPAVAGSFGLVGIAGLLASPFIGRLADRIGPARLVLAGALTVALAFGVLYGAAACLAGLILAMVLLDIGNRAGLVANQARLYAARPDARSRMNTVFMAAYFAGGAAGSQLGNAAAHAGGWQGLALLAGGLALAAFALNLGAQLRASRGPAAAAH</sequence>
<dbReference type="GO" id="GO:0022857">
    <property type="term" value="F:transmembrane transporter activity"/>
    <property type="evidence" value="ECO:0007669"/>
    <property type="project" value="InterPro"/>
</dbReference>
<dbReference type="Gene3D" id="1.20.1250.20">
    <property type="entry name" value="MFS general substrate transporter like domains"/>
    <property type="match status" value="1"/>
</dbReference>
<dbReference type="Proteomes" id="UP000249633">
    <property type="component" value="Unassembled WGS sequence"/>
</dbReference>
<dbReference type="InterPro" id="IPR020846">
    <property type="entry name" value="MFS_dom"/>
</dbReference>
<feature type="transmembrane region" description="Helical" evidence="4">
    <location>
        <begin position="151"/>
        <end position="170"/>
    </location>
</feature>
<reference evidence="6 7" key="1">
    <citation type="submission" date="2017-08" db="EMBL/GenBank/DDBJ databases">
        <title>Infants hospitalized years apart are colonized by the same room-sourced microbial strains.</title>
        <authorList>
            <person name="Brooks B."/>
            <person name="Olm M.R."/>
            <person name="Firek B.A."/>
            <person name="Baker R."/>
            <person name="Thomas B.C."/>
            <person name="Morowitz M.J."/>
            <person name="Banfield J.F."/>
        </authorList>
    </citation>
    <scope>NUCLEOTIDE SEQUENCE [LARGE SCALE GENOMIC DNA]</scope>
    <source>
        <strain evidence="6">S2_012_000_R2_81</strain>
    </source>
</reference>
<comment type="caution">
    <text evidence="6">The sequence shown here is derived from an EMBL/GenBank/DDBJ whole genome shotgun (WGS) entry which is preliminary data.</text>
</comment>
<evidence type="ECO:0000256" key="2">
    <source>
        <dbReference type="ARBA" id="ARBA00022989"/>
    </source>
</evidence>
<name>A0A2W5FTW7_9BURK</name>
<gene>
    <name evidence="6" type="ORF">DI603_00850</name>
</gene>
<protein>
    <submittedName>
        <fullName evidence="6">MFS transporter</fullName>
    </submittedName>
</protein>
<dbReference type="InterPro" id="IPR036259">
    <property type="entry name" value="MFS_trans_sf"/>
</dbReference>
<dbReference type="InterPro" id="IPR011701">
    <property type="entry name" value="MFS"/>
</dbReference>
<feature type="transmembrane region" description="Helical" evidence="4">
    <location>
        <begin position="200"/>
        <end position="224"/>
    </location>
</feature>
<feature type="transmembrane region" description="Helical" evidence="4">
    <location>
        <begin position="264"/>
        <end position="296"/>
    </location>
</feature>
<keyword evidence="3 4" id="KW-0472">Membrane</keyword>
<dbReference type="Pfam" id="PF07690">
    <property type="entry name" value="MFS_1"/>
    <property type="match status" value="1"/>
</dbReference>
<dbReference type="PANTHER" id="PTHR42910:SF1">
    <property type="entry name" value="MAJOR FACILITATOR SUPERFAMILY (MFS) PROFILE DOMAIN-CONTAINING PROTEIN"/>
    <property type="match status" value="1"/>
</dbReference>
<feature type="transmembrane region" description="Helical" evidence="4">
    <location>
        <begin position="64"/>
        <end position="87"/>
    </location>
</feature>
<evidence type="ECO:0000313" key="7">
    <source>
        <dbReference type="Proteomes" id="UP000249633"/>
    </source>
</evidence>
<evidence type="ECO:0000313" key="6">
    <source>
        <dbReference type="EMBL" id="PZP36546.1"/>
    </source>
</evidence>
<keyword evidence="2 4" id="KW-1133">Transmembrane helix</keyword>
<feature type="transmembrane region" description="Helical" evidence="4">
    <location>
        <begin position="119"/>
        <end position="139"/>
    </location>
</feature>
<organism evidence="6 7">
    <name type="scientific">Roseateles depolymerans</name>
    <dbReference type="NCBI Taxonomy" id="76731"/>
    <lineage>
        <taxon>Bacteria</taxon>
        <taxon>Pseudomonadati</taxon>
        <taxon>Pseudomonadota</taxon>
        <taxon>Betaproteobacteria</taxon>
        <taxon>Burkholderiales</taxon>
        <taxon>Sphaerotilaceae</taxon>
        <taxon>Roseateles</taxon>
    </lineage>
</organism>
<evidence type="ECO:0000256" key="4">
    <source>
        <dbReference type="SAM" id="Phobius"/>
    </source>
</evidence>
<accession>A0A2W5FTW7</accession>
<dbReference type="AlphaFoldDB" id="A0A2W5FTW7"/>
<evidence type="ECO:0000256" key="3">
    <source>
        <dbReference type="ARBA" id="ARBA00023136"/>
    </source>
</evidence>
<keyword evidence="1 4" id="KW-0812">Transmembrane</keyword>
<feature type="transmembrane region" description="Helical" evidence="4">
    <location>
        <begin position="350"/>
        <end position="369"/>
    </location>
</feature>
<feature type="transmembrane region" description="Helical" evidence="4">
    <location>
        <begin position="30"/>
        <end position="52"/>
    </location>
</feature>
<feature type="transmembrane region" description="Helical" evidence="4">
    <location>
        <begin position="93"/>
        <end position="112"/>
    </location>
</feature>
<dbReference type="PANTHER" id="PTHR42910">
    <property type="entry name" value="TRANSPORTER SCO4007-RELATED"/>
    <property type="match status" value="1"/>
</dbReference>
<dbReference type="CDD" id="cd17324">
    <property type="entry name" value="MFS_NepI_like"/>
    <property type="match status" value="1"/>
</dbReference>
<evidence type="ECO:0000256" key="1">
    <source>
        <dbReference type="ARBA" id="ARBA00022692"/>
    </source>
</evidence>